<dbReference type="GO" id="GO:0008270">
    <property type="term" value="F:zinc ion binding"/>
    <property type="evidence" value="ECO:0007669"/>
    <property type="project" value="UniProtKB-KW"/>
</dbReference>
<dbReference type="PROSITE" id="PS00028">
    <property type="entry name" value="ZINC_FINGER_C2H2_1"/>
    <property type="match status" value="1"/>
</dbReference>
<evidence type="ECO:0000256" key="2">
    <source>
        <dbReference type="SAM" id="MobiDB-lite"/>
    </source>
</evidence>
<dbReference type="EMBL" id="JYDI01000389">
    <property type="protein sequence ID" value="KRY45233.1"/>
    <property type="molecule type" value="Genomic_DNA"/>
</dbReference>
<feature type="compositionally biased region" description="Polar residues" evidence="2">
    <location>
        <begin position="126"/>
        <end position="147"/>
    </location>
</feature>
<accession>A0A0V1C7Q8</accession>
<dbReference type="AlphaFoldDB" id="A0A0V1C7Q8"/>
<keyword evidence="1" id="KW-0863">Zinc-finger</keyword>
<dbReference type="Proteomes" id="UP000054653">
    <property type="component" value="Unassembled WGS sequence"/>
</dbReference>
<comment type="caution">
    <text evidence="4">The sequence shown here is derived from an EMBL/GenBank/DDBJ whole genome shotgun (WGS) entry which is preliminary data.</text>
</comment>
<protein>
    <recommendedName>
        <fullName evidence="3">C2H2-type domain-containing protein</fullName>
    </recommendedName>
</protein>
<evidence type="ECO:0000313" key="4">
    <source>
        <dbReference type="EMBL" id="KRY45233.1"/>
    </source>
</evidence>
<organism evidence="4 5">
    <name type="scientific">Trichinella britovi</name>
    <name type="common">Parasitic roundworm</name>
    <dbReference type="NCBI Taxonomy" id="45882"/>
    <lineage>
        <taxon>Eukaryota</taxon>
        <taxon>Metazoa</taxon>
        <taxon>Ecdysozoa</taxon>
        <taxon>Nematoda</taxon>
        <taxon>Enoplea</taxon>
        <taxon>Dorylaimia</taxon>
        <taxon>Trichinellida</taxon>
        <taxon>Trichinellidae</taxon>
        <taxon>Trichinella</taxon>
    </lineage>
</organism>
<name>A0A0V1C7Q8_TRIBR</name>
<dbReference type="InterPro" id="IPR013087">
    <property type="entry name" value="Znf_C2H2_type"/>
</dbReference>
<keyword evidence="1" id="KW-0862">Zinc</keyword>
<evidence type="ECO:0000313" key="5">
    <source>
        <dbReference type="Proteomes" id="UP000054653"/>
    </source>
</evidence>
<proteinExistence type="predicted"/>
<reference evidence="4 5" key="1">
    <citation type="submission" date="2015-01" db="EMBL/GenBank/DDBJ databases">
        <title>Evolution of Trichinella species and genotypes.</title>
        <authorList>
            <person name="Korhonen P.K."/>
            <person name="Edoardo P."/>
            <person name="Giuseppe L.R."/>
            <person name="Gasser R.B."/>
        </authorList>
    </citation>
    <scope>NUCLEOTIDE SEQUENCE [LARGE SCALE GENOMIC DNA]</scope>
    <source>
        <strain evidence="4">ISS120</strain>
    </source>
</reference>
<gene>
    <name evidence="4" type="ORF">T03_1494</name>
</gene>
<dbReference type="OrthoDB" id="410104at2759"/>
<keyword evidence="5" id="KW-1185">Reference proteome</keyword>
<feature type="domain" description="C2H2-type" evidence="3">
    <location>
        <begin position="153"/>
        <end position="176"/>
    </location>
</feature>
<feature type="region of interest" description="Disordered" evidence="2">
    <location>
        <begin position="101"/>
        <end position="147"/>
    </location>
</feature>
<evidence type="ECO:0000256" key="1">
    <source>
        <dbReference type="PROSITE-ProRule" id="PRU00042"/>
    </source>
</evidence>
<keyword evidence="1" id="KW-0479">Metal-binding</keyword>
<evidence type="ECO:0000259" key="3">
    <source>
        <dbReference type="PROSITE" id="PS50157"/>
    </source>
</evidence>
<sequence>MVTRSTIKRATVVDSRSAPPLLDRPPVERPEIKLVCATIDNRRQKSTAASAPLNIVGICQPLFEAPDDNAAVVSNNCAVSEIKEMPPARINMRLRSRKACGNILEPPRPPRTSQSASESHDGSQPCPGSSAASTNSPRASISQPASTNAQGTHVCSVCSRAFNSFPGLRLHEKRAHPATFAASSQKSVKHLWTIDHLREVKEVEEMLAANNSRSVKALAEALF</sequence>
<dbReference type="PROSITE" id="PS50157">
    <property type="entry name" value="ZINC_FINGER_C2H2_2"/>
    <property type="match status" value="1"/>
</dbReference>